<feature type="domain" description="OmpA-like" evidence="7">
    <location>
        <begin position="516"/>
        <end position="660"/>
    </location>
</feature>
<dbReference type="EMBL" id="CACRUT010000015">
    <property type="protein sequence ID" value="VYU36847.1"/>
    <property type="molecule type" value="Genomic_DNA"/>
</dbReference>
<dbReference type="InterPro" id="IPR011990">
    <property type="entry name" value="TPR-like_helical_dom_sf"/>
</dbReference>
<dbReference type="Pfam" id="PF00691">
    <property type="entry name" value="OmpA"/>
    <property type="match status" value="1"/>
</dbReference>
<name>A0A6N3EGX0_9BACT</name>
<evidence type="ECO:0000256" key="5">
    <source>
        <dbReference type="PROSITE-ProRule" id="PRU00473"/>
    </source>
</evidence>
<keyword evidence="4" id="KW-0802">TPR repeat</keyword>
<dbReference type="PRINTS" id="PR01021">
    <property type="entry name" value="OMPADOMAIN"/>
</dbReference>
<proteinExistence type="predicted"/>
<dbReference type="InterPro" id="IPR011042">
    <property type="entry name" value="6-blade_b-propeller_TolB-like"/>
</dbReference>
<accession>A0A6N3EGX0</accession>
<dbReference type="PROSITE" id="PS51257">
    <property type="entry name" value="PROKAR_LIPOPROTEIN"/>
    <property type="match status" value="1"/>
</dbReference>
<gene>
    <name evidence="8" type="primary">oprF</name>
    <name evidence="8" type="ORF">PCLFYP37_02651</name>
</gene>
<dbReference type="InterPro" id="IPR006665">
    <property type="entry name" value="OmpA-like"/>
</dbReference>
<evidence type="ECO:0000256" key="2">
    <source>
        <dbReference type="ARBA" id="ARBA00023136"/>
    </source>
</evidence>
<dbReference type="Gene3D" id="2.120.10.30">
    <property type="entry name" value="TolB, C-terminal domain"/>
    <property type="match status" value="1"/>
</dbReference>
<evidence type="ECO:0000256" key="6">
    <source>
        <dbReference type="SAM" id="MobiDB-lite"/>
    </source>
</evidence>
<dbReference type="InterPro" id="IPR011659">
    <property type="entry name" value="WD40"/>
</dbReference>
<dbReference type="PANTHER" id="PTHR30329:SF21">
    <property type="entry name" value="LIPOPROTEIN YIAD-RELATED"/>
    <property type="match status" value="1"/>
</dbReference>
<dbReference type="InterPro" id="IPR019734">
    <property type="entry name" value="TPR_rpt"/>
</dbReference>
<dbReference type="Gene3D" id="1.25.40.10">
    <property type="entry name" value="Tetratricopeptide repeat domain"/>
    <property type="match status" value="1"/>
</dbReference>
<dbReference type="PROSITE" id="PS51123">
    <property type="entry name" value="OMPA_2"/>
    <property type="match status" value="1"/>
</dbReference>
<dbReference type="CDD" id="cd15482">
    <property type="entry name" value="Sialidase_non-viral"/>
    <property type="match status" value="1"/>
</dbReference>
<feature type="region of interest" description="Disordered" evidence="6">
    <location>
        <begin position="663"/>
        <end position="686"/>
    </location>
</feature>
<feature type="repeat" description="TPR" evidence="4">
    <location>
        <begin position="101"/>
        <end position="134"/>
    </location>
</feature>
<dbReference type="InterPro" id="IPR006664">
    <property type="entry name" value="OMP_bac"/>
</dbReference>
<dbReference type="InterPro" id="IPR050330">
    <property type="entry name" value="Bact_OuterMem_StrucFunc"/>
</dbReference>
<dbReference type="SUPFAM" id="SSF82171">
    <property type="entry name" value="DPP6 N-terminal domain-like"/>
    <property type="match status" value="1"/>
</dbReference>
<comment type="subcellular location">
    <subcellularLocation>
        <location evidence="1">Cell outer membrane</location>
    </subcellularLocation>
</comment>
<dbReference type="Gene3D" id="3.30.1330.60">
    <property type="entry name" value="OmpA-like domain"/>
    <property type="match status" value="1"/>
</dbReference>
<keyword evidence="2 5" id="KW-0472">Membrane</keyword>
<dbReference type="PANTHER" id="PTHR30329">
    <property type="entry name" value="STATOR ELEMENT OF FLAGELLAR MOTOR COMPLEX"/>
    <property type="match status" value="1"/>
</dbReference>
<organism evidence="8">
    <name type="scientific">Paraprevotella clara</name>
    <dbReference type="NCBI Taxonomy" id="454154"/>
    <lineage>
        <taxon>Bacteria</taxon>
        <taxon>Pseudomonadati</taxon>
        <taxon>Bacteroidota</taxon>
        <taxon>Bacteroidia</taxon>
        <taxon>Bacteroidales</taxon>
        <taxon>Prevotellaceae</taxon>
        <taxon>Paraprevotella</taxon>
    </lineage>
</organism>
<dbReference type="GO" id="GO:0009279">
    <property type="term" value="C:cell outer membrane"/>
    <property type="evidence" value="ECO:0007669"/>
    <property type="project" value="UniProtKB-SubCell"/>
</dbReference>
<sequence length="686" mass="77860">MHTERNMKKWISLFGVVFVTLWLAGCSAESNVKKGDKFYAIGEYFEAAAEYRKAYMRTKPKERAKRGERAYKAADCYRRINYTSRAIGSYQNAARYNYPDSIVYFYLAEMQRKNGDYKKALQNYEIYLQYKPDDVLARHGLQGCTMAPIWKQKPTLYSIKKEPLLNARRSDYCPMLTGDDMDMLYLTSTRPQATGNELSGITGIKSGDIFISRKDDKGKWQSPEQVESEINSEYDEGACAFSPDGKTMYFTRCTHDPEYPRYAQIYTSERTDASWGAPKLLEITKDTLSSFAHPTVSPDGRWLYFVSDMPGGLGGLDIWRIEIGEHGLGGVDNLGAPINTPGNEMFPSFRPNGDLYFSSDGHVGMGGLDLFKAEQDSTGTWTVENLKYPMNSQGDDFAMTFDGLHNRGFFSTNRGDARGWDHIMSFECPEVLLTVKGWVYEKDGYELPEGLVYMVGNDGTNLKLSVKGDGSFTQEIQPNVDYVFLGTCKGFLNHKEQLRVDTSSVSKEYVLQFELASITAPVLVDNVFYAFDSAELTDSSTLALDSLVTLMEDNPNITIELSSHCDYRGRDEYNIRLSQRRAESVVKYLIAHGVATDRLTPIGYGETRPKVIRKRLTERYPFLHENDTLTEAFIKKLPEEQQEICNALNRRTEFRVLRTTYGLFDTPDTPKNNTEAKEQDSATPQE</sequence>
<dbReference type="Pfam" id="PF07676">
    <property type="entry name" value="PD40"/>
    <property type="match status" value="3"/>
</dbReference>
<protein>
    <submittedName>
        <fullName evidence="8">Outer membrane porin F</fullName>
    </submittedName>
</protein>
<dbReference type="AlphaFoldDB" id="A0A6N3EGX0"/>
<evidence type="ECO:0000256" key="1">
    <source>
        <dbReference type="ARBA" id="ARBA00004442"/>
    </source>
</evidence>
<evidence type="ECO:0000259" key="7">
    <source>
        <dbReference type="PROSITE" id="PS51123"/>
    </source>
</evidence>
<reference evidence="8" key="1">
    <citation type="submission" date="2019-11" db="EMBL/GenBank/DDBJ databases">
        <authorList>
            <person name="Feng L."/>
        </authorList>
    </citation>
    <scope>NUCLEOTIDE SEQUENCE</scope>
    <source>
        <strain evidence="8">PclaraLFYP37</strain>
    </source>
</reference>
<evidence type="ECO:0000313" key="8">
    <source>
        <dbReference type="EMBL" id="VYU36847.1"/>
    </source>
</evidence>
<evidence type="ECO:0000256" key="4">
    <source>
        <dbReference type="PROSITE-ProRule" id="PRU00339"/>
    </source>
</evidence>
<dbReference type="PROSITE" id="PS50005">
    <property type="entry name" value="TPR"/>
    <property type="match status" value="1"/>
</dbReference>
<dbReference type="SUPFAM" id="SSF103088">
    <property type="entry name" value="OmpA-like"/>
    <property type="match status" value="1"/>
</dbReference>
<dbReference type="CDD" id="cd07185">
    <property type="entry name" value="OmpA_C-like"/>
    <property type="match status" value="1"/>
</dbReference>
<dbReference type="SUPFAM" id="SSF48452">
    <property type="entry name" value="TPR-like"/>
    <property type="match status" value="1"/>
</dbReference>
<evidence type="ECO:0000256" key="3">
    <source>
        <dbReference type="ARBA" id="ARBA00023237"/>
    </source>
</evidence>
<dbReference type="InterPro" id="IPR036737">
    <property type="entry name" value="OmpA-like_sf"/>
</dbReference>
<keyword evidence="3" id="KW-0998">Cell outer membrane</keyword>